<dbReference type="InterPro" id="IPR036390">
    <property type="entry name" value="WH_DNA-bd_sf"/>
</dbReference>
<dbReference type="PANTHER" id="PTHR30126">
    <property type="entry name" value="HTH-TYPE TRANSCRIPTIONAL REGULATOR"/>
    <property type="match status" value="1"/>
</dbReference>
<dbReference type="FunFam" id="1.10.10.10:FF:000001">
    <property type="entry name" value="LysR family transcriptional regulator"/>
    <property type="match status" value="1"/>
</dbReference>
<comment type="similarity">
    <text evidence="1">Belongs to the LysR transcriptional regulatory family.</text>
</comment>
<evidence type="ECO:0000256" key="3">
    <source>
        <dbReference type="ARBA" id="ARBA00023125"/>
    </source>
</evidence>
<evidence type="ECO:0000259" key="5">
    <source>
        <dbReference type="PROSITE" id="PS50931"/>
    </source>
</evidence>
<accession>A0A9X1T5W3</accession>
<dbReference type="SUPFAM" id="SSF53850">
    <property type="entry name" value="Periplasmic binding protein-like II"/>
    <property type="match status" value="1"/>
</dbReference>
<reference evidence="6" key="1">
    <citation type="submission" date="2022-01" db="EMBL/GenBank/DDBJ databases">
        <title>Jiella avicenniae sp. nov., a novel endophytic bacterium isolated from bark of Avicennia marina.</title>
        <authorList>
            <person name="Tuo L."/>
        </authorList>
    </citation>
    <scope>NUCLEOTIDE SEQUENCE</scope>
    <source>
        <strain evidence="6">CBK1P-4</strain>
    </source>
</reference>
<dbReference type="GO" id="GO:0000976">
    <property type="term" value="F:transcription cis-regulatory region binding"/>
    <property type="evidence" value="ECO:0007669"/>
    <property type="project" value="TreeGrafter"/>
</dbReference>
<dbReference type="PRINTS" id="PR00039">
    <property type="entry name" value="HTHLYSR"/>
</dbReference>
<dbReference type="PROSITE" id="PS50931">
    <property type="entry name" value="HTH_LYSR"/>
    <property type="match status" value="1"/>
</dbReference>
<keyword evidence="7" id="KW-1185">Reference proteome</keyword>
<keyword evidence="4" id="KW-0804">Transcription</keyword>
<dbReference type="PANTHER" id="PTHR30126:SF40">
    <property type="entry name" value="HTH-TYPE TRANSCRIPTIONAL REGULATOR GLTR"/>
    <property type="match status" value="1"/>
</dbReference>
<dbReference type="InterPro" id="IPR000847">
    <property type="entry name" value="LysR_HTH_N"/>
</dbReference>
<dbReference type="GO" id="GO:0003700">
    <property type="term" value="F:DNA-binding transcription factor activity"/>
    <property type="evidence" value="ECO:0007669"/>
    <property type="project" value="InterPro"/>
</dbReference>
<evidence type="ECO:0000256" key="2">
    <source>
        <dbReference type="ARBA" id="ARBA00023015"/>
    </source>
</evidence>
<name>A0A9X1T5W3_9HYPH</name>
<comment type="caution">
    <text evidence="6">The sequence shown here is derived from an EMBL/GenBank/DDBJ whole genome shotgun (WGS) entry which is preliminary data.</text>
</comment>
<dbReference type="Gene3D" id="1.10.10.10">
    <property type="entry name" value="Winged helix-like DNA-binding domain superfamily/Winged helix DNA-binding domain"/>
    <property type="match status" value="1"/>
</dbReference>
<dbReference type="SUPFAM" id="SSF46785">
    <property type="entry name" value="Winged helix' DNA-binding domain"/>
    <property type="match status" value="1"/>
</dbReference>
<dbReference type="InterPro" id="IPR036388">
    <property type="entry name" value="WH-like_DNA-bd_sf"/>
</dbReference>
<dbReference type="Pfam" id="PF03466">
    <property type="entry name" value="LysR_substrate"/>
    <property type="match status" value="1"/>
</dbReference>
<dbReference type="Pfam" id="PF00126">
    <property type="entry name" value="HTH_1"/>
    <property type="match status" value="1"/>
</dbReference>
<gene>
    <name evidence="6" type="ORF">LZD57_18410</name>
</gene>
<dbReference type="Proteomes" id="UP001139035">
    <property type="component" value="Unassembled WGS sequence"/>
</dbReference>
<organism evidence="6 7">
    <name type="scientific">Jiella avicenniae</name>
    <dbReference type="NCBI Taxonomy" id="2907202"/>
    <lineage>
        <taxon>Bacteria</taxon>
        <taxon>Pseudomonadati</taxon>
        <taxon>Pseudomonadota</taxon>
        <taxon>Alphaproteobacteria</taxon>
        <taxon>Hyphomicrobiales</taxon>
        <taxon>Aurantimonadaceae</taxon>
        <taxon>Jiella</taxon>
    </lineage>
</organism>
<dbReference type="Gene3D" id="3.40.190.10">
    <property type="entry name" value="Periplasmic binding protein-like II"/>
    <property type="match status" value="2"/>
</dbReference>
<dbReference type="AlphaFoldDB" id="A0A9X1T5W3"/>
<evidence type="ECO:0000313" key="6">
    <source>
        <dbReference type="EMBL" id="MCE7029966.1"/>
    </source>
</evidence>
<dbReference type="InterPro" id="IPR005119">
    <property type="entry name" value="LysR_subst-bd"/>
</dbReference>
<keyword evidence="3" id="KW-0238">DNA-binding</keyword>
<evidence type="ECO:0000313" key="7">
    <source>
        <dbReference type="Proteomes" id="UP001139035"/>
    </source>
</evidence>
<sequence>MTSSVTVASRMMSSFRREAFSSMRPLLHWWVELSLRHSHRLIYISPLIIACRLSMRSLVAQISIHKLEVFCLVVELGSFSRAAERLGIAQPVVSAHVKALSDKFGASLTGRMGRKIVLTEEGQRVYGWAREMVSRTREMEREMAEFQRGFVGKATVGASMTIGSYVLPGLISQFHTTYPKGEISVRIATPGSVTDAVHIGDCDFAFTILDPRHVTTGLEIKKIMDERLILVTSDRSNIAGESFDKAKLSGMPFITAQSGTPRREIEEHCLAAHGVQRRHIAMEFGHAESIKQAVRAGAGAAFLFQSSVRDELASGSLRVLATPGMTLLVPVYLVRRRGKQLSHFQISLAETLSQGLKAQEAPRSALAMEGA</sequence>
<evidence type="ECO:0000256" key="4">
    <source>
        <dbReference type="ARBA" id="ARBA00023163"/>
    </source>
</evidence>
<keyword evidence="2" id="KW-0805">Transcription regulation</keyword>
<proteinExistence type="inferred from homology"/>
<feature type="domain" description="HTH lysR-type" evidence="5">
    <location>
        <begin position="62"/>
        <end position="119"/>
    </location>
</feature>
<protein>
    <submittedName>
        <fullName evidence="6">LysR family transcriptional regulator</fullName>
    </submittedName>
</protein>
<evidence type="ECO:0000256" key="1">
    <source>
        <dbReference type="ARBA" id="ARBA00009437"/>
    </source>
</evidence>
<dbReference type="EMBL" id="JAJUWU010000019">
    <property type="protein sequence ID" value="MCE7029966.1"/>
    <property type="molecule type" value="Genomic_DNA"/>
</dbReference>